<protein>
    <submittedName>
        <fullName evidence="1">Uncharacterized protein</fullName>
    </submittedName>
</protein>
<reference evidence="1 2" key="1">
    <citation type="submission" date="2014-10" db="EMBL/GenBank/DDBJ databases">
        <title>Draft genome of the hookworm Ancylostoma caninum.</title>
        <authorList>
            <person name="Mitreva M."/>
        </authorList>
    </citation>
    <scope>NUCLEOTIDE SEQUENCE [LARGE SCALE GENOMIC DNA]</scope>
    <source>
        <strain evidence="1 2">Baltimore</strain>
    </source>
</reference>
<evidence type="ECO:0000313" key="2">
    <source>
        <dbReference type="Proteomes" id="UP000252519"/>
    </source>
</evidence>
<dbReference type="Proteomes" id="UP000252519">
    <property type="component" value="Unassembled WGS sequence"/>
</dbReference>
<evidence type="ECO:0000313" key="1">
    <source>
        <dbReference type="EMBL" id="RCN46988.1"/>
    </source>
</evidence>
<dbReference type="EMBL" id="JOJR01000070">
    <property type="protein sequence ID" value="RCN46988.1"/>
    <property type="molecule type" value="Genomic_DNA"/>
</dbReference>
<comment type="caution">
    <text evidence="1">The sequence shown here is derived from an EMBL/GenBank/DDBJ whole genome shotgun (WGS) entry which is preliminary data.</text>
</comment>
<organism evidence="1 2">
    <name type="scientific">Ancylostoma caninum</name>
    <name type="common">Dog hookworm</name>
    <dbReference type="NCBI Taxonomy" id="29170"/>
    <lineage>
        <taxon>Eukaryota</taxon>
        <taxon>Metazoa</taxon>
        <taxon>Ecdysozoa</taxon>
        <taxon>Nematoda</taxon>
        <taxon>Chromadorea</taxon>
        <taxon>Rhabditida</taxon>
        <taxon>Rhabditina</taxon>
        <taxon>Rhabditomorpha</taxon>
        <taxon>Strongyloidea</taxon>
        <taxon>Ancylostomatidae</taxon>
        <taxon>Ancylostomatinae</taxon>
        <taxon>Ancylostoma</taxon>
    </lineage>
</organism>
<proteinExistence type="predicted"/>
<dbReference type="OrthoDB" id="5824416at2759"/>
<dbReference type="AlphaFoldDB" id="A0A368GTR6"/>
<gene>
    <name evidence="1" type="ORF">ANCCAN_07028</name>
</gene>
<sequence>MDLEDDSRAAALRYSGNEGPSNIVLALDSREKYGRRKCLSKNYRADITLSRLKFCSKFLGFNYKMLRWEEFNVSREPFDFIGPNGAFLGLSCDSTYLVALRVGLVRSEAMLYFIELSPECATQRSFLYLPEISPFTRVRVYFHPFNRFISSFIYNQSHFISAYKNGLSESSTFSVVTVFPDLMLRLSLTSSATIVCRKTPKGDGMIRKDYLRIHANGFVLNTGVTLLMILFSDSPPMKLKYMQKVWRVIRSDDGPALGGKPHSVSADLGEEICVESSVMQEAEFERMSYRLVECEAENYSDPNKLYGLRRPLFVSRHVVCIENLIDRATDVNYVDDQGVCKLITLCVCEVQVPYGDSENTQNVFYLCRVDTSWSVFRGWIPGGTCRILKELPHALAFNPRAWYPFTRFPVEQDVYAYNVANRGMFCEKPQERLRSFHGALEVILDPVND</sequence>
<name>A0A368GTR6_ANCCA</name>
<accession>A0A368GTR6</accession>
<keyword evidence="2" id="KW-1185">Reference proteome</keyword>